<proteinExistence type="predicted"/>
<keyword evidence="1" id="KW-0472">Membrane</keyword>
<evidence type="ECO:0000313" key="2">
    <source>
        <dbReference type="EMBL" id="CAI8616277.1"/>
    </source>
</evidence>
<reference evidence="2 3" key="1">
    <citation type="submission" date="2023-01" db="EMBL/GenBank/DDBJ databases">
        <authorList>
            <person name="Kreplak J."/>
        </authorList>
    </citation>
    <scope>NUCLEOTIDE SEQUENCE [LARGE SCALE GENOMIC DNA]</scope>
</reference>
<dbReference type="EMBL" id="OX451741">
    <property type="protein sequence ID" value="CAI8616277.1"/>
    <property type="molecule type" value="Genomic_DNA"/>
</dbReference>
<name>A0AAV1B660_VICFA</name>
<organism evidence="2 3">
    <name type="scientific">Vicia faba</name>
    <name type="common">Broad bean</name>
    <name type="synonym">Faba vulgaris</name>
    <dbReference type="NCBI Taxonomy" id="3906"/>
    <lineage>
        <taxon>Eukaryota</taxon>
        <taxon>Viridiplantae</taxon>
        <taxon>Streptophyta</taxon>
        <taxon>Embryophyta</taxon>
        <taxon>Tracheophyta</taxon>
        <taxon>Spermatophyta</taxon>
        <taxon>Magnoliopsida</taxon>
        <taxon>eudicotyledons</taxon>
        <taxon>Gunneridae</taxon>
        <taxon>Pentapetalae</taxon>
        <taxon>rosids</taxon>
        <taxon>fabids</taxon>
        <taxon>Fabales</taxon>
        <taxon>Fabaceae</taxon>
        <taxon>Papilionoideae</taxon>
        <taxon>50 kb inversion clade</taxon>
        <taxon>NPAAA clade</taxon>
        <taxon>Hologalegina</taxon>
        <taxon>IRL clade</taxon>
        <taxon>Fabeae</taxon>
        <taxon>Vicia</taxon>
    </lineage>
</organism>
<feature type="transmembrane region" description="Helical" evidence="1">
    <location>
        <begin position="130"/>
        <end position="153"/>
    </location>
</feature>
<accession>A0AAV1B660</accession>
<evidence type="ECO:0000256" key="1">
    <source>
        <dbReference type="SAM" id="Phobius"/>
    </source>
</evidence>
<evidence type="ECO:0008006" key="4">
    <source>
        <dbReference type="Google" id="ProtNLM"/>
    </source>
</evidence>
<dbReference type="AlphaFoldDB" id="A0AAV1B660"/>
<keyword evidence="3" id="KW-1185">Reference proteome</keyword>
<protein>
    <recommendedName>
        <fullName evidence="4">Retrotransposon gag domain-containing protein</fullName>
    </recommendedName>
</protein>
<dbReference type="Proteomes" id="UP001157006">
    <property type="component" value="Chromosome 6"/>
</dbReference>
<gene>
    <name evidence="2" type="ORF">VFH_VI021480</name>
</gene>
<keyword evidence="1" id="KW-1133">Transmembrane helix</keyword>
<sequence>MRKYYPEDVRGKKEIEFLELKQGSMSITDYAARIIMLAKFYPHYDGSDGEYSKCIKFENGLRPEIKKVIGYQKIRVFSDLIDSCESLRRTVMLIIRLCLIRETKFSKAVENRMILQLVKGNKKRFKGEELVGEMLLLVLFVTSVGNLATKVMFVEAMLELRRMR</sequence>
<evidence type="ECO:0000313" key="3">
    <source>
        <dbReference type="Proteomes" id="UP001157006"/>
    </source>
</evidence>
<keyword evidence="1" id="KW-0812">Transmembrane</keyword>